<dbReference type="InterPro" id="IPR013320">
    <property type="entry name" value="ConA-like_dom_sf"/>
</dbReference>
<evidence type="ECO:0000313" key="3">
    <source>
        <dbReference type="EMBL" id="MBO9198714.1"/>
    </source>
</evidence>
<protein>
    <submittedName>
        <fullName evidence="3">Polysaccharide lyase family 7 protein</fullName>
    </submittedName>
</protein>
<name>A0ABS3YLJ1_9BACT</name>
<sequence>MIRKNRLWIALCTIACVTTSGIGNPADNYPASVLDLTNWKLNIPLDENKDGKSDEIKQPQLATYVIDPWFHNNNNNTGVVFRAHCGGTTTSGSGFPRSELREMINNGKSGASWSSDAGAHTMEIEQAITHLPVVKPHIVAGQIHDANDDVIVFRLEGKKLFIDHNGADGAVLTKNYELGTRFKVKMEVSNGEVRSYYNDALVETYPVHFAGAYFKAGAYVQSNCEGRKKVAGESCDSFGEVVIYKVTVTHQ</sequence>
<dbReference type="Pfam" id="PF08787">
    <property type="entry name" value="Alginate_lyase2"/>
    <property type="match status" value="1"/>
</dbReference>
<gene>
    <name evidence="3" type="ORF">J7I42_00475</name>
</gene>
<dbReference type="Gene3D" id="2.60.120.200">
    <property type="match status" value="1"/>
</dbReference>
<keyword evidence="1" id="KW-0732">Signal</keyword>
<proteinExistence type="predicted"/>
<evidence type="ECO:0000259" key="2">
    <source>
        <dbReference type="Pfam" id="PF08787"/>
    </source>
</evidence>
<organism evidence="3 4">
    <name type="scientific">Niastella soli</name>
    <dbReference type="NCBI Taxonomy" id="2821487"/>
    <lineage>
        <taxon>Bacteria</taxon>
        <taxon>Pseudomonadati</taxon>
        <taxon>Bacteroidota</taxon>
        <taxon>Chitinophagia</taxon>
        <taxon>Chitinophagales</taxon>
        <taxon>Chitinophagaceae</taxon>
        <taxon>Niastella</taxon>
    </lineage>
</organism>
<accession>A0ABS3YLJ1</accession>
<dbReference type="RefSeq" id="WP_209136798.1">
    <property type="nucleotide sequence ID" value="NZ_JAGHKO010000001.1"/>
</dbReference>
<keyword evidence="4" id="KW-1185">Reference proteome</keyword>
<comment type="caution">
    <text evidence="3">The sequence shown here is derived from an EMBL/GenBank/DDBJ whole genome shotgun (WGS) entry which is preliminary data.</text>
</comment>
<dbReference type="SUPFAM" id="SSF49899">
    <property type="entry name" value="Concanavalin A-like lectins/glucanases"/>
    <property type="match status" value="1"/>
</dbReference>
<dbReference type="InterPro" id="IPR014895">
    <property type="entry name" value="Alginate_lyase_2"/>
</dbReference>
<evidence type="ECO:0000313" key="4">
    <source>
        <dbReference type="Proteomes" id="UP000677244"/>
    </source>
</evidence>
<keyword evidence="3" id="KW-0456">Lyase</keyword>
<dbReference type="GO" id="GO:0016829">
    <property type="term" value="F:lyase activity"/>
    <property type="evidence" value="ECO:0007669"/>
    <property type="project" value="UniProtKB-KW"/>
</dbReference>
<dbReference type="Proteomes" id="UP000677244">
    <property type="component" value="Unassembled WGS sequence"/>
</dbReference>
<feature type="domain" description="Alginate lyase 2" evidence="2">
    <location>
        <begin position="34"/>
        <end position="250"/>
    </location>
</feature>
<reference evidence="3 4" key="1">
    <citation type="submission" date="2021-03" db="EMBL/GenBank/DDBJ databases">
        <title>Assistant Professor.</title>
        <authorList>
            <person name="Huq M.A."/>
        </authorList>
    </citation>
    <scope>NUCLEOTIDE SEQUENCE [LARGE SCALE GENOMIC DNA]</scope>
    <source>
        <strain evidence="3 4">MAH-29</strain>
    </source>
</reference>
<feature type="chain" id="PRO_5046621420" evidence="1">
    <location>
        <begin position="26"/>
        <end position="251"/>
    </location>
</feature>
<feature type="signal peptide" evidence="1">
    <location>
        <begin position="1"/>
        <end position="25"/>
    </location>
</feature>
<dbReference type="EMBL" id="JAGHKO010000001">
    <property type="protein sequence ID" value="MBO9198714.1"/>
    <property type="molecule type" value="Genomic_DNA"/>
</dbReference>
<evidence type="ECO:0000256" key="1">
    <source>
        <dbReference type="SAM" id="SignalP"/>
    </source>
</evidence>